<feature type="compositionally biased region" description="Polar residues" evidence="1">
    <location>
        <begin position="113"/>
        <end position="130"/>
    </location>
</feature>
<reference evidence="3" key="1">
    <citation type="journal article" date="2021" name="Microbiol. Resour. Announc.">
        <title>LGAAP: Leishmaniinae Genome Assembly and Annotation Pipeline.</title>
        <authorList>
            <person name="Almutairi H."/>
            <person name="Urbaniak M.D."/>
            <person name="Bates M.D."/>
            <person name="Jariyapan N."/>
            <person name="Kwakye-Nuako G."/>
            <person name="Thomaz-Soccol V."/>
            <person name="Al-Salem W.S."/>
            <person name="Dillon R.J."/>
            <person name="Bates P.A."/>
            <person name="Gatherer D."/>
        </authorList>
    </citation>
    <scope>NUCLEOTIDE SEQUENCE [LARGE SCALE GENOMIC DNA]</scope>
</reference>
<gene>
    <name evidence="2" type="ORF">LSCM4_07641</name>
</gene>
<dbReference type="RefSeq" id="XP_067064981.1">
    <property type="nucleotide sequence ID" value="XM_067209521.1"/>
</dbReference>
<keyword evidence="3" id="KW-1185">Reference proteome</keyword>
<feature type="region of interest" description="Disordered" evidence="1">
    <location>
        <begin position="240"/>
        <end position="266"/>
    </location>
</feature>
<feature type="region of interest" description="Disordered" evidence="1">
    <location>
        <begin position="472"/>
        <end position="503"/>
    </location>
</feature>
<feature type="compositionally biased region" description="Pro residues" evidence="1">
    <location>
        <begin position="474"/>
        <end position="483"/>
    </location>
</feature>
<dbReference type="GeneID" id="92363455"/>
<feature type="region of interest" description="Disordered" evidence="1">
    <location>
        <begin position="300"/>
        <end position="322"/>
    </location>
</feature>
<evidence type="ECO:0000313" key="2">
    <source>
        <dbReference type="EMBL" id="KAG5484869.1"/>
    </source>
</evidence>
<name>A0A836H4Y3_9TRYP</name>
<dbReference type="EMBL" id="JAFHLR010000012">
    <property type="protein sequence ID" value="KAG5484869.1"/>
    <property type="molecule type" value="Genomic_DNA"/>
</dbReference>
<dbReference type="KEGG" id="loi:92363455"/>
<comment type="caution">
    <text evidence="2">The sequence shown here is derived from an EMBL/GenBank/DDBJ whole genome shotgun (WGS) entry which is preliminary data.</text>
</comment>
<dbReference type="Proteomes" id="UP000674143">
    <property type="component" value="Unassembled WGS sequence"/>
</dbReference>
<evidence type="ECO:0000256" key="1">
    <source>
        <dbReference type="SAM" id="MobiDB-lite"/>
    </source>
</evidence>
<dbReference type="AlphaFoldDB" id="A0A836H4Y3"/>
<reference evidence="3" key="2">
    <citation type="journal article" date="2021" name="Sci. Data">
        <title>Chromosome-scale genome sequencing, assembly and annotation of six genomes from subfamily Leishmaniinae.</title>
        <authorList>
            <person name="Almutairi H."/>
            <person name="Urbaniak M.D."/>
            <person name="Bates M.D."/>
            <person name="Jariyapan N."/>
            <person name="Kwakye-Nuako G."/>
            <person name="Thomaz Soccol V."/>
            <person name="Al-Salem W.S."/>
            <person name="Dillon R.J."/>
            <person name="Bates P.A."/>
            <person name="Gatherer D."/>
        </authorList>
    </citation>
    <scope>NUCLEOTIDE SEQUENCE [LARGE SCALE GENOMIC DNA]</scope>
</reference>
<sequence>MQSSPTPSAAAAGTAFDPQYEGGSALAPPFAMDIEGTLTGTPAVAAAAQMASLHIASSVTVSTRACVPDSHDSVSKVQHRIFASPSCTAASLLQTTSCTLPSRQPRRLALTSTTMPAVSHASQRSGSGNSEDALATHTAMPPILSPSLGAEVRSLCPTHFCTYIVLQPSCDVANEGREPQHRCGCTRPWLSKGALTALAESRASNTLPSAPSHNGAAAVCDAGEVFECASALSVPATVPNLSSTESAARRARVSPSSLPPAAKPTDVPHAPLLGRENQANASPRCCCSMSIPSPPLVLSPFARRPSTPGRTVGACGPARGTEPEAVHHHRFESAPPRMVAHELLSTRCTAELTVPVGLPTAHRRSLCVFGANVQGSFSLNEDGAESSAAAAATTAHTPLMFSDTSRATVFSAAAAATTTTTNATPHRSTLLAVTHRGSRAFTPMQCTACFSSKIGSSVCASAAVAEAALLPTPSALPPHPPSAPSRATTSERQSDRGEESAEVPAAAAALAAAAASAMRPVNPLLRGPVTSVRREDLAWFLSPFCHVNAQSNLAAAPLYLCACLATECDRVMRAVLRQEVWAQQTTTGREELWRQVAAHIFARCHNRGERLLEDAPAQRRRAAAPWPEQGLLPRDAVLVADVGNSSVGSGAAATVAIAGDIPSSQASFLRLLRAPWLFLRCRRGAATPPEEPVTGAACSEAAGDERTEVAMESPAGMEAAVGSATVEASVWTQSQWRLRRIDARASVPLPLGVSGPRLSSISASSSLSYEAALLAAAREMSG</sequence>
<organism evidence="2 3">
    <name type="scientific">Leishmania orientalis</name>
    <dbReference type="NCBI Taxonomy" id="2249476"/>
    <lineage>
        <taxon>Eukaryota</taxon>
        <taxon>Discoba</taxon>
        <taxon>Euglenozoa</taxon>
        <taxon>Kinetoplastea</taxon>
        <taxon>Metakinetoplastina</taxon>
        <taxon>Trypanosomatida</taxon>
        <taxon>Trypanosomatidae</taxon>
        <taxon>Leishmaniinae</taxon>
        <taxon>Leishmania</taxon>
    </lineage>
</organism>
<feature type="region of interest" description="Disordered" evidence="1">
    <location>
        <begin position="113"/>
        <end position="134"/>
    </location>
</feature>
<proteinExistence type="predicted"/>
<evidence type="ECO:0000313" key="3">
    <source>
        <dbReference type="Proteomes" id="UP000674143"/>
    </source>
</evidence>
<protein>
    <submittedName>
        <fullName evidence="2">Uncharacterized protein</fullName>
    </submittedName>
</protein>
<accession>A0A836H4Y3</accession>